<protein>
    <submittedName>
        <fullName evidence="1">Uncharacterized protein</fullName>
    </submittedName>
</protein>
<evidence type="ECO:0000313" key="1">
    <source>
        <dbReference type="EMBL" id="MEZ8723518.1"/>
    </source>
</evidence>
<gene>
    <name evidence="1" type="ORF">AB6D66_20785</name>
</gene>
<reference evidence="1 2" key="1">
    <citation type="journal article" date="2024" name="ISME J.">
        <title>Tailless and filamentous prophages are predominant in marine Vibrio.</title>
        <authorList>
            <person name="Steensen K."/>
            <person name="Seneca J."/>
            <person name="Bartlau N."/>
            <person name="Yu X.A."/>
            <person name="Hussain F.A."/>
            <person name="Polz M.F."/>
        </authorList>
    </citation>
    <scope>NUCLEOTIDE SEQUENCE [LARGE SCALE GENOMIC DNA]</scope>
    <source>
        <strain evidence="1 2">10N.239.312.F12</strain>
    </source>
</reference>
<evidence type="ECO:0000313" key="2">
    <source>
        <dbReference type="Proteomes" id="UP001570071"/>
    </source>
</evidence>
<dbReference type="Proteomes" id="UP001570071">
    <property type="component" value="Unassembled WGS sequence"/>
</dbReference>
<proteinExistence type="predicted"/>
<dbReference type="EMBL" id="JBFSSG010000065">
    <property type="protein sequence ID" value="MEZ8723518.1"/>
    <property type="molecule type" value="Genomic_DNA"/>
</dbReference>
<comment type="caution">
    <text evidence="1">The sequence shown here is derived from an EMBL/GenBank/DDBJ whole genome shotgun (WGS) entry which is preliminary data.</text>
</comment>
<accession>A0ABV4N2F9</accession>
<dbReference type="RefSeq" id="WP_255983909.1">
    <property type="nucleotide sequence ID" value="NZ_JBFSSG010000065.1"/>
</dbReference>
<organism evidence="1 2">
    <name type="scientific">Vibrio pomeroyi</name>
    <dbReference type="NCBI Taxonomy" id="198832"/>
    <lineage>
        <taxon>Bacteria</taxon>
        <taxon>Pseudomonadati</taxon>
        <taxon>Pseudomonadota</taxon>
        <taxon>Gammaproteobacteria</taxon>
        <taxon>Vibrionales</taxon>
        <taxon>Vibrionaceae</taxon>
        <taxon>Vibrio</taxon>
    </lineage>
</organism>
<name>A0ABV4N2F9_9VIBR</name>
<keyword evidence="2" id="KW-1185">Reference proteome</keyword>
<sequence>MNTEQKKLVLSIIEMAYKDPKVADLYFSFLSEEELSDLPELKIIKTIVNNSDQYSSLDEYRQDMLKEVNSFDIKNLQTSLSYSLN</sequence>